<dbReference type="Gene3D" id="3.40.605.10">
    <property type="entry name" value="Aldehyde Dehydrogenase, Chain A, domain 1"/>
    <property type="match status" value="1"/>
</dbReference>
<dbReference type="InterPro" id="IPR016163">
    <property type="entry name" value="Ald_DH_C"/>
</dbReference>
<dbReference type="CDD" id="cd07093">
    <property type="entry name" value="ALDH_F8_HMSADH"/>
    <property type="match status" value="1"/>
</dbReference>
<dbReference type="InterPro" id="IPR016160">
    <property type="entry name" value="Ald_DH_CS_CYS"/>
</dbReference>
<comment type="similarity">
    <text evidence="1">Belongs to the aldehyde dehydrogenase family.</text>
</comment>
<evidence type="ECO:0000256" key="3">
    <source>
        <dbReference type="ARBA" id="ARBA00023027"/>
    </source>
</evidence>
<comment type="caution">
    <text evidence="5">The sequence shown here is derived from an EMBL/GenBank/DDBJ whole genome shotgun (WGS) entry which is preliminary data.</text>
</comment>
<evidence type="ECO:0000313" key="6">
    <source>
        <dbReference type="Proteomes" id="UP000274822"/>
    </source>
</evidence>
<dbReference type="PANTHER" id="PTHR43720:SF2">
    <property type="entry name" value="2-AMINOMUCONIC SEMIALDEHYDE DEHYDROGENASE"/>
    <property type="match status" value="1"/>
</dbReference>
<dbReference type="EMBL" id="RBNJ01004000">
    <property type="protein sequence ID" value="RUS30343.1"/>
    <property type="molecule type" value="Genomic_DNA"/>
</dbReference>
<organism evidence="5 6">
    <name type="scientific">Jimgerdemannia flammicorona</name>
    <dbReference type="NCBI Taxonomy" id="994334"/>
    <lineage>
        <taxon>Eukaryota</taxon>
        <taxon>Fungi</taxon>
        <taxon>Fungi incertae sedis</taxon>
        <taxon>Mucoromycota</taxon>
        <taxon>Mucoromycotina</taxon>
        <taxon>Endogonomycetes</taxon>
        <taxon>Endogonales</taxon>
        <taxon>Endogonaceae</taxon>
        <taxon>Jimgerdemannia</taxon>
    </lineage>
</organism>
<dbReference type="SUPFAM" id="SSF53720">
    <property type="entry name" value="ALDH-like"/>
    <property type="match status" value="2"/>
</dbReference>
<proteinExistence type="inferred from homology"/>
<dbReference type="Proteomes" id="UP000274822">
    <property type="component" value="Unassembled WGS sequence"/>
</dbReference>
<evidence type="ECO:0000256" key="1">
    <source>
        <dbReference type="ARBA" id="ARBA00009986"/>
    </source>
</evidence>
<accession>A0A433QKM6</accession>
<reference evidence="5 6" key="1">
    <citation type="journal article" date="2018" name="New Phytol.">
        <title>Phylogenomics of Endogonaceae and evolution of mycorrhizas within Mucoromycota.</title>
        <authorList>
            <person name="Chang Y."/>
            <person name="Desiro A."/>
            <person name="Na H."/>
            <person name="Sandor L."/>
            <person name="Lipzen A."/>
            <person name="Clum A."/>
            <person name="Barry K."/>
            <person name="Grigoriev I.V."/>
            <person name="Martin F.M."/>
            <person name="Stajich J.E."/>
            <person name="Smith M.E."/>
            <person name="Bonito G."/>
            <person name="Spatafora J.W."/>
        </authorList>
    </citation>
    <scope>NUCLEOTIDE SEQUENCE [LARGE SCALE GENOMIC DNA]</scope>
    <source>
        <strain evidence="5 6">AD002</strain>
    </source>
</reference>
<name>A0A433QKM6_9FUNG</name>
<dbReference type="InterPro" id="IPR016161">
    <property type="entry name" value="Ald_DH/histidinol_DH"/>
</dbReference>
<gene>
    <name evidence="5" type="ORF">BC938DRAFT_479528</name>
</gene>
<dbReference type="PANTHER" id="PTHR43720">
    <property type="entry name" value="2-AMINOMUCONIC SEMIALDEHYDE DEHYDROGENASE"/>
    <property type="match status" value="1"/>
</dbReference>
<feature type="domain" description="Aldehyde dehydrogenase" evidence="4">
    <location>
        <begin position="21"/>
        <end position="183"/>
    </location>
</feature>
<keyword evidence="3" id="KW-0520">NAD</keyword>
<feature type="domain" description="Aldehyde dehydrogenase" evidence="4">
    <location>
        <begin position="212"/>
        <end position="537"/>
    </location>
</feature>
<dbReference type="InterPro" id="IPR015590">
    <property type="entry name" value="Aldehyde_DH_dom"/>
</dbReference>
<evidence type="ECO:0000256" key="2">
    <source>
        <dbReference type="ARBA" id="ARBA00023002"/>
    </source>
</evidence>
<dbReference type="AlphaFoldDB" id="A0A433QKM6"/>
<dbReference type="InterPro" id="IPR016162">
    <property type="entry name" value="Ald_DH_N"/>
</dbReference>
<evidence type="ECO:0000259" key="4">
    <source>
        <dbReference type="Pfam" id="PF00171"/>
    </source>
</evidence>
<dbReference type="FunFam" id="3.40.309.10:FF:000012">
    <property type="entry name" value="Betaine aldehyde dehydrogenase"/>
    <property type="match status" value="1"/>
</dbReference>
<dbReference type="Gene3D" id="3.40.309.10">
    <property type="entry name" value="Aldehyde Dehydrogenase, Chain A, domain 2"/>
    <property type="match status" value="1"/>
</dbReference>
<keyword evidence="2" id="KW-0560">Oxidoreductase</keyword>
<dbReference type="GO" id="GO:0016620">
    <property type="term" value="F:oxidoreductase activity, acting on the aldehyde or oxo group of donors, NAD or NADP as acceptor"/>
    <property type="evidence" value="ECO:0007669"/>
    <property type="project" value="InterPro"/>
</dbReference>
<dbReference type="PROSITE" id="PS00070">
    <property type="entry name" value="ALDEHYDE_DEHYDR_CYS"/>
    <property type="match status" value="1"/>
</dbReference>
<dbReference type="Pfam" id="PF00171">
    <property type="entry name" value="Aldedh"/>
    <property type="match status" value="2"/>
</dbReference>
<evidence type="ECO:0000313" key="5">
    <source>
        <dbReference type="EMBL" id="RUS30343.1"/>
    </source>
</evidence>
<sequence>MTTEAISNLKNFINGQYLPPTQGKHIDSFNPAKAEVHARIPDSTAEDVEMAIVAAERAFQHWSETKREARAAILNKIAEIIERRIEEFAQAESNDQGKPVWYARAVDITRSAYNFRFFAGQILYSHEQLNKIDGVATNYSLRQPVGVAGLISPWNLSLYLLTWKIAPCIACMFAIIFRPLRLGDPTSELTTIPIFTNPDIFASQPGPYPNTVGNTCVCKPSEFTSLTAYLLCSVLKEAGLPDGVVNMVFGTGANAGQALVEHPRVPLISFTGGTVTGRKINQTCAPMFKKVSLEMGEWSEECGGKNANIIFDDCDLEKVIETSIRSSFWNQGEICLCGSRIYVQRSIYDRFLEAFVPKARALVVGDPSHAETHLGPLISEDHMHKVLGYIKMAEEEGGKVHCGGGRMTKDDFIDDEHAETRERGYFVAPTVITDLSASSRVMQEEIFGPVVTVYPFDTEDEAVVLANNSPYGLACCVWTENGRRARRCAERIKAGYVWVNCWMVRDLTMPFGGMKQSGLGREGGEFSREFFTEAKTICLAD</sequence>
<keyword evidence="6" id="KW-1185">Reference proteome</keyword>
<protein>
    <submittedName>
        <fullName evidence="5">Aldehyde dehydrogenase family 8 member A1-like protein</fullName>
    </submittedName>
</protein>